<proteinExistence type="predicted"/>
<keyword evidence="2" id="KW-1133">Transmembrane helix</keyword>
<feature type="domain" description="Putative zinc-finger" evidence="3">
    <location>
        <begin position="16"/>
        <end position="46"/>
    </location>
</feature>
<organism evidence="4">
    <name type="scientific">Telmatobacter sp. DSM 110680</name>
    <dbReference type="NCBI Taxonomy" id="3036704"/>
    <lineage>
        <taxon>Bacteria</taxon>
        <taxon>Pseudomonadati</taxon>
        <taxon>Acidobacteriota</taxon>
        <taxon>Terriglobia</taxon>
        <taxon>Terriglobales</taxon>
        <taxon>Acidobacteriaceae</taxon>
        <taxon>Telmatobacter</taxon>
    </lineage>
</organism>
<dbReference type="InterPro" id="IPR041916">
    <property type="entry name" value="Anti_sigma_zinc_sf"/>
</dbReference>
<dbReference type="Gene3D" id="1.10.10.1320">
    <property type="entry name" value="Anti-sigma factor, zinc-finger domain"/>
    <property type="match status" value="1"/>
</dbReference>
<evidence type="ECO:0000256" key="2">
    <source>
        <dbReference type="SAM" id="Phobius"/>
    </source>
</evidence>
<feature type="region of interest" description="Disordered" evidence="1">
    <location>
        <begin position="192"/>
        <end position="238"/>
    </location>
</feature>
<dbReference type="Pfam" id="PF13490">
    <property type="entry name" value="zf-HC2"/>
    <property type="match status" value="1"/>
</dbReference>
<protein>
    <recommendedName>
        <fullName evidence="3">Putative zinc-finger domain-containing protein</fullName>
    </recommendedName>
</protein>
<evidence type="ECO:0000256" key="1">
    <source>
        <dbReference type="SAM" id="MobiDB-lite"/>
    </source>
</evidence>
<name>A0AAU7DMF2_9BACT</name>
<sequence>MADRGNIPNSPACGLWETLLADALDGLLRPEDEATFSSHMAVCPSCTALFEEARRGREWLEFLSPEPEVPEGLLDKILAQTGPGHTSEYKLATAGNVVPMAIPAWQRPGMMGRIRRFAEPRLLMTAAMAFFSIALTLNMTGVKLTDFRLSNLRPTAVRSFMERRLTMASTPIIRYYDHLRLVYEVQSRMRELRQNAKPQQQQTQPAAPGESKQNPNRKDGGSRVDPPQQSGAPSLRDSDYLETSVTLHDRQLTPANETCGLGTQSAHSGGSTQPGYDMAIREGSTVWTA</sequence>
<feature type="region of interest" description="Disordered" evidence="1">
    <location>
        <begin position="255"/>
        <end position="277"/>
    </location>
</feature>
<dbReference type="AlphaFoldDB" id="A0AAU7DMF2"/>
<accession>A0AAU7DMF2</accession>
<reference evidence="4" key="1">
    <citation type="submission" date="2023-03" db="EMBL/GenBank/DDBJ databases">
        <title>Edaphobacter sp.</title>
        <authorList>
            <person name="Huber K.J."/>
            <person name="Papendorf J."/>
            <person name="Pilke C."/>
            <person name="Bunk B."/>
            <person name="Sproeer C."/>
            <person name="Pester M."/>
        </authorList>
    </citation>
    <scope>NUCLEOTIDE SEQUENCE</scope>
    <source>
        <strain evidence="4">DSM 110680</strain>
    </source>
</reference>
<evidence type="ECO:0000313" key="4">
    <source>
        <dbReference type="EMBL" id="XBH18230.1"/>
    </source>
</evidence>
<keyword evidence="2" id="KW-0472">Membrane</keyword>
<feature type="compositionally biased region" description="Low complexity" evidence="1">
    <location>
        <begin position="195"/>
        <end position="208"/>
    </location>
</feature>
<evidence type="ECO:0000259" key="3">
    <source>
        <dbReference type="Pfam" id="PF13490"/>
    </source>
</evidence>
<feature type="transmembrane region" description="Helical" evidence="2">
    <location>
        <begin position="122"/>
        <end position="142"/>
    </location>
</feature>
<dbReference type="InterPro" id="IPR027383">
    <property type="entry name" value="Znf_put"/>
</dbReference>
<dbReference type="RefSeq" id="WP_348263453.1">
    <property type="nucleotide sequence ID" value="NZ_CP121196.1"/>
</dbReference>
<keyword evidence="2" id="KW-0812">Transmembrane</keyword>
<feature type="compositionally biased region" description="Polar residues" evidence="1">
    <location>
        <begin position="255"/>
        <end position="274"/>
    </location>
</feature>
<gene>
    <name evidence="4" type="ORF">P8935_02600</name>
</gene>
<dbReference type="EMBL" id="CP121196">
    <property type="protein sequence ID" value="XBH18230.1"/>
    <property type="molecule type" value="Genomic_DNA"/>
</dbReference>